<keyword evidence="4 9" id="KW-0812">Transmembrane</keyword>
<sequence>MNQSNFGLLLSSKDLFHRLCFLLVALLVYRFGTFITLPSVNPAHVSEIFGANLSSGIIGMFNTFSGGALGRMTLFALNVMPYIVSSIVVQVFFSMLKSEGKVSAEFMNESRLSFYSKLVALFLAFFQGFVIVVGLERTKAFVGGNEEFYSLLKYTSVLTLVCGTFSLIWLGQQINSRGIGNGISLIIFAGIVAEMPAIFGNLFSGIGSPSSGVLGVFVSLSLLFFVVFLVVLVERASRNVPVHYPRRRTWGSTHGDASSSIPVKINVSGVIPPIFANALILFPLTLANFSADSYLGELIIRYFSVGQPLYFLLHSSLLVFFCFFYSDFVFNTTEISDSLKKGEAIVAGRRPGVSTKKYLDYVLTRVTVVGAAYLVCICVVPEIFRSYFGFDAIISGTSLLIIINVITDLLSQIQVHLFSSHYSSFLKKGGVIFNKR</sequence>
<dbReference type="PRINTS" id="PR00303">
    <property type="entry name" value="SECYTRNLCASE"/>
</dbReference>
<dbReference type="Pfam" id="PF00344">
    <property type="entry name" value="SecY"/>
    <property type="match status" value="1"/>
</dbReference>
<gene>
    <name evidence="9 11" type="primary">secY</name>
    <name evidence="11" type="ORF">GP480_01135</name>
</gene>
<evidence type="ECO:0000256" key="7">
    <source>
        <dbReference type="ARBA" id="ARBA00023010"/>
    </source>
</evidence>
<proteinExistence type="inferred from homology"/>
<dbReference type="NCBIfam" id="TIGR00967">
    <property type="entry name" value="3a0501s007"/>
    <property type="match status" value="1"/>
</dbReference>
<feature type="transmembrane region" description="Helical" evidence="9">
    <location>
        <begin position="154"/>
        <end position="171"/>
    </location>
</feature>
<dbReference type="PROSITE" id="PS00755">
    <property type="entry name" value="SECY_1"/>
    <property type="match status" value="1"/>
</dbReference>
<dbReference type="Proteomes" id="UP000464912">
    <property type="component" value="Chromosome"/>
</dbReference>
<feature type="transmembrane region" description="Helical" evidence="9">
    <location>
        <begin position="309"/>
        <end position="330"/>
    </location>
</feature>
<keyword evidence="9" id="KW-1003">Cell membrane</keyword>
<feature type="transmembrane region" description="Helical" evidence="9">
    <location>
        <begin position="270"/>
        <end position="289"/>
    </location>
</feature>
<feature type="transmembrane region" description="Helical" evidence="9">
    <location>
        <begin position="75"/>
        <end position="93"/>
    </location>
</feature>
<keyword evidence="5 9" id="KW-0653">Protein transport</keyword>
<keyword evidence="12" id="KW-1185">Reference proteome</keyword>
<protein>
    <recommendedName>
        <fullName evidence="9">Protein translocase subunit SecY</fullName>
    </recommendedName>
</protein>
<dbReference type="GO" id="GO:0006605">
    <property type="term" value="P:protein targeting"/>
    <property type="evidence" value="ECO:0007669"/>
    <property type="project" value="UniProtKB-UniRule"/>
</dbReference>
<keyword evidence="8 9" id="KW-0472">Membrane</keyword>
<dbReference type="InterPro" id="IPR026593">
    <property type="entry name" value="SecY"/>
</dbReference>
<dbReference type="PIRSF" id="PIRSF004557">
    <property type="entry name" value="SecY"/>
    <property type="match status" value="1"/>
</dbReference>
<dbReference type="RefSeq" id="WP_160095102.1">
    <property type="nucleotide sequence ID" value="NZ_CP047224.1"/>
</dbReference>
<evidence type="ECO:0000256" key="6">
    <source>
        <dbReference type="ARBA" id="ARBA00022989"/>
    </source>
</evidence>
<evidence type="ECO:0000256" key="1">
    <source>
        <dbReference type="ARBA" id="ARBA00004141"/>
    </source>
</evidence>
<dbReference type="InterPro" id="IPR030659">
    <property type="entry name" value="SecY_CS"/>
</dbReference>
<evidence type="ECO:0000256" key="8">
    <source>
        <dbReference type="ARBA" id="ARBA00023136"/>
    </source>
</evidence>
<evidence type="ECO:0000313" key="12">
    <source>
        <dbReference type="Proteomes" id="UP000464912"/>
    </source>
</evidence>
<dbReference type="PANTHER" id="PTHR10906">
    <property type="entry name" value="SECY/SEC61-ALPHA FAMILY MEMBER"/>
    <property type="match status" value="1"/>
</dbReference>
<name>A0A6P1GA16_9RICK</name>
<feature type="transmembrane region" description="Helical" evidence="9">
    <location>
        <begin position="183"/>
        <end position="206"/>
    </location>
</feature>
<evidence type="ECO:0000313" key="11">
    <source>
        <dbReference type="EMBL" id="QHD65063.1"/>
    </source>
</evidence>
<comment type="subunit">
    <text evidence="9">Component of the Sec protein translocase complex. Heterotrimer consisting of SecY, SecE and SecG subunits. The heterotrimers can form oligomers, although 1 heterotrimer is thought to be able to translocate proteins. Interacts with the ribosome. Interacts with SecDF, and other proteins may be involved. Interacts with SecA.</text>
</comment>
<dbReference type="AlphaFoldDB" id="A0A6P1GA16"/>
<dbReference type="Gene3D" id="1.10.3370.10">
    <property type="entry name" value="SecY subunit domain"/>
    <property type="match status" value="1"/>
</dbReference>
<dbReference type="HAMAP" id="MF_01465">
    <property type="entry name" value="SecY"/>
    <property type="match status" value="1"/>
</dbReference>
<organism evidence="11 12">
    <name type="scientific">Neorickettsia findlayensis</name>
    <dbReference type="NCBI Taxonomy" id="2686014"/>
    <lineage>
        <taxon>Bacteria</taxon>
        <taxon>Pseudomonadati</taxon>
        <taxon>Pseudomonadota</taxon>
        <taxon>Alphaproteobacteria</taxon>
        <taxon>Rickettsiales</taxon>
        <taxon>Anaplasmataceae</taxon>
        <taxon>Neorickettsia</taxon>
    </lineage>
</organism>
<dbReference type="InterPro" id="IPR023201">
    <property type="entry name" value="SecY_dom_sf"/>
</dbReference>
<dbReference type="GO" id="GO:0065002">
    <property type="term" value="P:intracellular protein transmembrane transport"/>
    <property type="evidence" value="ECO:0007669"/>
    <property type="project" value="UniProtKB-UniRule"/>
</dbReference>
<accession>A0A6P1GA16</accession>
<dbReference type="EMBL" id="CP047224">
    <property type="protein sequence ID" value="QHD65063.1"/>
    <property type="molecule type" value="Genomic_DNA"/>
</dbReference>
<feature type="transmembrane region" description="Helical" evidence="9">
    <location>
        <begin position="212"/>
        <end position="233"/>
    </location>
</feature>
<evidence type="ECO:0000256" key="2">
    <source>
        <dbReference type="ARBA" id="ARBA00005751"/>
    </source>
</evidence>
<feature type="transmembrane region" description="Helical" evidence="9">
    <location>
        <begin position="358"/>
        <end position="384"/>
    </location>
</feature>
<reference evidence="11 12" key="2">
    <citation type="journal article" date="2020" name="MBio">
        <title>Isolation and Molecular Analysis of a Novel Neorickettsia Species That Causes Potomac Horse Fever.</title>
        <authorList>
            <person name="Teymournejad O."/>
            <person name="Lin M."/>
            <person name="Bekebrede H."/>
            <person name="Kamr A."/>
            <person name="Toribio R.E."/>
            <person name="Arroyo L.G."/>
            <person name="Baird J.D."/>
            <person name="Rikihisa Y."/>
        </authorList>
    </citation>
    <scope>NUCLEOTIDE SEQUENCE [LARGE SCALE GENOMIC DNA]</scope>
    <source>
        <strain evidence="11 12">Fin17</strain>
    </source>
</reference>
<dbReference type="InterPro" id="IPR002208">
    <property type="entry name" value="SecY/SEC61-alpha"/>
</dbReference>
<keyword evidence="3 9" id="KW-0813">Transport</keyword>
<evidence type="ECO:0000256" key="4">
    <source>
        <dbReference type="ARBA" id="ARBA00022692"/>
    </source>
</evidence>
<evidence type="ECO:0000256" key="10">
    <source>
        <dbReference type="RuleBase" id="RU004349"/>
    </source>
</evidence>
<comment type="caution">
    <text evidence="9">Lacks conserved residue(s) required for the propagation of feature annotation.</text>
</comment>
<dbReference type="GO" id="GO:0005886">
    <property type="term" value="C:plasma membrane"/>
    <property type="evidence" value="ECO:0007669"/>
    <property type="project" value="UniProtKB-SubCell"/>
</dbReference>
<comment type="similarity">
    <text evidence="2 9 10">Belongs to the SecY/SEC61-alpha family.</text>
</comment>
<evidence type="ECO:0000256" key="5">
    <source>
        <dbReference type="ARBA" id="ARBA00022927"/>
    </source>
</evidence>
<feature type="transmembrane region" description="Helical" evidence="9">
    <location>
        <begin position="49"/>
        <end position="69"/>
    </location>
</feature>
<keyword evidence="6 9" id="KW-1133">Transmembrane helix</keyword>
<reference evidence="11 12" key="1">
    <citation type="journal article" date="2020" name="MBio">
        <title>Erratum for Teymournejad et al., 'Isolation and Molecular Analysis of a Novel Neorickettsia Species That Causes Potomac Horse Fever'.</title>
        <authorList>
            <person name="Teymournejad O."/>
            <person name="Lin M."/>
            <person name="Bekebrede H."/>
            <person name="Kamr A."/>
            <person name="Toribio R.E."/>
            <person name="Arroyo L.G."/>
            <person name="Baird J.D."/>
            <person name="Rikihisa Y."/>
        </authorList>
    </citation>
    <scope>NUCLEOTIDE SEQUENCE [LARGE SCALE GENOMIC DNA]</scope>
    <source>
        <strain evidence="11 12">Fin17</strain>
    </source>
</reference>
<evidence type="ECO:0000256" key="9">
    <source>
        <dbReference type="HAMAP-Rule" id="MF_01465"/>
    </source>
</evidence>
<dbReference type="KEGG" id="nef:GP480_01135"/>
<evidence type="ECO:0000256" key="3">
    <source>
        <dbReference type="ARBA" id="ARBA00022448"/>
    </source>
</evidence>
<feature type="transmembrane region" description="Helical" evidence="9">
    <location>
        <begin position="114"/>
        <end position="134"/>
    </location>
</feature>
<feature type="transmembrane region" description="Helical" evidence="9">
    <location>
        <begin position="15"/>
        <end position="37"/>
    </location>
</feature>
<keyword evidence="7 9" id="KW-0811">Translocation</keyword>
<dbReference type="GO" id="GO:0043952">
    <property type="term" value="P:protein transport by the Sec complex"/>
    <property type="evidence" value="ECO:0007669"/>
    <property type="project" value="UniProtKB-UniRule"/>
</dbReference>
<comment type="subcellular location">
    <subcellularLocation>
        <location evidence="9">Cell membrane</location>
        <topology evidence="9">Multi-pass membrane protein</topology>
    </subcellularLocation>
    <subcellularLocation>
        <location evidence="1">Membrane</location>
        <topology evidence="1">Multi-pass membrane protein</topology>
    </subcellularLocation>
</comment>
<feature type="transmembrane region" description="Helical" evidence="9">
    <location>
        <begin position="390"/>
        <end position="410"/>
    </location>
</feature>
<comment type="function">
    <text evidence="9">The central subunit of the protein translocation channel SecYEG. Consists of two halves formed by TMs 1-5 and 6-10. These two domains form a lateral gate at the front which open onto the bilayer between TMs 2 and 7, and are clamped together by SecE at the back. The channel is closed by both a pore ring composed of hydrophobic SecY resides and a short helix (helix 2A) on the extracellular side of the membrane which forms a plug. The plug probably moves laterally to allow the channel to open. The ring and the pore may move independently.</text>
</comment>
<dbReference type="SUPFAM" id="SSF103491">
    <property type="entry name" value="Preprotein translocase SecY subunit"/>
    <property type="match status" value="1"/>
</dbReference>